<reference evidence="2 3" key="1">
    <citation type="submission" date="2024-01" db="EMBL/GenBank/DDBJ databases">
        <title>A draft genome for a cacao thread blight-causing isolate of Paramarasmius palmivorus.</title>
        <authorList>
            <person name="Baruah I.K."/>
            <person name="Bukari Y."/>
            <person name="Amoako-Attah I."/>
            <person name="Meinhardt L.W."/>
            <person name="Bailey B.A."/>
            <person name="Cohen S.P."/>
        </authorList>
    </citation>
    <scope>NUCLEOTIDE SEQUENCE [LARGE SCALE GENOMIC DNA]</scope>
    <source>
        <strain evidence="2 3">GH-12</strain>
    </source>
</reference>
<organism evidence="2 3">
    <name type="scientific">Paramarasmius palmivorus</name>
    <dbReference type="NCBI Taxonomy" id="297713"/>
    <lineage>
        <taxon>Eukaryota</taxon>
        <taxon>Fungi</taxon>
        <taxon>Dikarya</taxon>
        <taxon>Basidiomycota</taxon>
        <taxon>Agaricomycotina</taxon>
        <taxon>Agaricomycetes</taxon>
        <taxon>Agaricomycetidae</taxon>
        <taxon>Agaricales</taxon>
        <taxon>Marasmiineae</taxon>
        <taxon>Marasmiaceae</taxon>
        <taxon>Paramarasmius</taxon>
    </lineage>
</organism>
<evidence type="ECO:0000256" key="1">
    <source>
        <dbReference type="SAM" id="MobiDB-lite"/>
    </source>
</evidence>
<sequence>MDRREYLRRLTTARSAVRDTPGRSPISDRALIMSLANAPTLLEQFRQHIQNDLAILQEAGGDTFDPETDFTWLADFIPELDSFLQSHPPPATSNATPVPSSTPQPTNNQGFVPPPAAPISGSFTIPTQVAGNMNQRRVNSYQNRCPQNTTVLGGAMAAARSHALDPLSVSSVPSTSLRKIGIMIHPLLVSGPGRIPEGLESHPPTYDPATLHEVITHFKSRALYTYMMVPSTGLIRSSDITCHLRIHLGPHNIQMPAPQSPSLSSDPDSLVNQPFRILDFTKSRNPDLFRGKPSMLNDNSLTYPGITGMNINKKTSRIDVNAATNEEIPVLFIAPAHGHLQAPLTNLTVDPSEVPLDLQAQMHQCFAWRILSHDAGLLYHPPQETVATRQQCLPSPMCPRPTERPSTPPRSSVNPSTIPQCRPLQLSPSSQPPLRQVRSRPTRQQEPVSSQRSASSTAPASVQNTPTSTATQVSHPTPPPTSTNQEHRPAAPQVRSLPPPLSEADMVTFKQLSQWEKRVKSPNQHLPVLKCEFASSNAGAHYLATILQHLSDPATSSSPLPVTEGTLVSPTNPVSLRSFFGANMQVTVNGSPGPGPRRQIFTVAAENLKKRGWEHASGDSPFIVPRLPTFLTDDAATCSRLRGDGALLASMLFQYKVAPLPVSPWVMFYLLSGADFVRQIPPTLIEALDPAGFAVYSPILQLKPNEERPMQILHPINQFLITVLETQPSHLPPRMTQEDIDNTQSAAFAAVFFNMKPERHPFQHPGLIALREGFCVRAGPGNTTIVEVSLSVSREFNPKKADRPLHQTLQGLPPAKVVGRIYNLFPSQMKDFLRHIVVGIAEPDLQDPCICFLEHQGIDDDDFLLDTLGHKHLPLYTKLFQYHLHRFLSGTGVPTTFSYPGTASQFSDTQLSDPFFRAKLFLMTSTALPNPPATPNWKIEIKTTNAPLNVRGRSLSSTVVPPLLFHTCTREIDVHINAAMREMLVKVPLPAQNASEKLPKGTVFDGWLFEQISHKDRDFNTV</sequence>
<dbReference type="AlphaFoldDB" id="A0AAW0B2T7"/>
<protein>
    <submittedName>
        <fullName evidence="2">Uncharacterized protein</fullName>
    </submittedName>
</protein>
<feature type="compositionally biased region" description="Polar residues" evidence="1">
    <location>
        <begin position="92"/>
        <end position="110"/>
    </location>
</feature>
<evidence type="ECO:0000313" key="2">
    <source>
        <dbReference type="EMBL" id="KAK7019385.1"/>
    </source>
</evidence>
<name>A0AAW0B2T7_9AGAR</name>
<keyword evidence="3" id="KW-1185">Reference proteome</keyword>
<dbReference type="EMBL" id="JAYKXP010000210">
    <property type="protein sequence ID" value="KAK7019385.1"/>
    <property type="molecule type" value="Genomic_DNA"/>
</dbReference>
<feature type="compositionally biased region" description="Polar residues" evidence="1">
    <location>
        <begin position="442"/>
        <end position="475"/>
    </location>
</feature>
<feature type="compositionally biased region" description="Low complexity" evidence="1">
    <location>
        <begin position="419"/>
        <end position="436"/>
    </location>
</feature>
<feature type="region of interest" description="Disordered" evidence="1">
    <location>
        <begin position="392"/>
        <end position="501"/>
    </location>
</feature>
<accession>A0AAW0B2T7</accession>
<feature type="region of interest" description="Disordered" evidence="1">
    <location>
        <begin position="83"/>
        <end position="115"/>
    </location>
</feature>
<comment type="caution">
    <text evidence="2">The sequence shown here is derived from an EMBL/GenBank/DDBJ whole genome shotgun (WGS) entry which is preliminary data.</text>
</comment>
<gene>
    <name evidence="2" type="ORF">VNI00_018098</name>
</gene>
<dbReference type="Proteomes" id="UP001383192">
    <property type="component" value="Unassembled WGS sequence"/>
</dbReference>
<proteinExistence type="predicted"/>
<evidence type="ECO:0000313" key="3">
    <source>
        <dbReference type="Proteomes" id="UP001383192"/>
    </source>
</evidence>